<comment type="similarity">
    <text evidence="1 5">Belongs to the FliD family.</text>
</comment>
<name>A0ABW8I7P3_9BACI</name>
<dbReference type="Pfam" id="PF02465">
    <property type="entry name" value="FliD_N"/>
    <property type="match status" value="1"/>
</dbReference>
<dbReference type="InterPro" id="IPR010809">
    <property type="entry name" value="FliD_C"/>
</dbReference>
<dbReference type="Proteomes" id="UP001619911">
    <property type="component" value="Unassembled WGS sequence"/>
</dbReference>
<evidence type="ECO:0000256" key="4">
    <source>
        <dbReference type="ARBA" id="ARBA00023143"/>
    </source>
</evidence>
<evidence type="ECO:0000256" key="1">
    <source>
        <dbReference type="ARBA" id="ARBA00009764"/>
    </source>
</evidence>
<dbReference type="Pfam" id="PF07195">
    <property type="entry name" value="FliD_C"/>
    <property type="match status" value="1"/>
</dbReference>
<sequence length="691" mass="77278">MVRIGGLASGMDIDSLVSDLMKAERMPLDKLKQKKQVLEWQRDDFRSMNTLLLDFRSELTQMKLTTKYRARTTSSTNAERVTATASSAAGQGSYSISKVEQLASSERVLNSGKINLDSSRGLYEQMTSETEIGLWKQGAVETKSFVADGTKATFDLEIPGDKFLDASSWSVKVNGKGYKVLTDPTEWGNLDETDNSHVFIDGTGNVQFKQNVAKDSNVRIDYIAETKTDTITLAHDSKSIQLSKGSINAINSFVLKVDGAQTKEYDVDNDGNVFKKGSTDPNDKVGTLDRKTGKIEFIDGKMDLPPKTETGTTGPKYTVEINYNQNYTTFSLDTATSKGAMHETFIVQGNESLNQLSSRVNSSNVGINMFYDQQSGQMTLNRTETGKFAKTGNDITAKGDFMEKLLKFDETAVVTAGTNADFTINGIKTNRSSNTFEMNGVTFTLKQKFEDNQPVSISINNDSNQVFENIKEFVNKYNELIDKIQKKTSEERYRGYTPLTDDQREQLSDKQQEQWEEKAKSGLLRRDPLLASVLTNMRMSFSQPVMNDKVSSVFNQMAKLGITTTGNYLEGGKLEINEAKLRKAIEEDPESVENFFRGDGTTEGQKGIVQRLYDTVNGTMDKLKEKAGNSFSTLKQFAIGRTLEGLNTRIDGFEGRLKQVEDRYWRQFTAMEKAIQRSNEQSMFLMNQFGG</sequence>
<accession>A0ABW8I7P3</accession>
<dbReference type="EMBL" id="JAUIYO010000003">
    <property type="protein sequence ID" value="MFK2825522.1"/>
    <property type="molecule type" value="Genomic_DNA"/>
</dbReference>
<keyword evidence="9" id="KW-0966">Cell projection</keyword>
<evidence type="ECO:0000256" key="6">
    <source>
        <dbReference type="SAM" id="MobiDB-lite"/>
    </source>
</evidence>
<feature type="domain" description="Flagellar hook-associated protein 2 C-terminal" evidence="8">
    <location>
        <begin position="417"/>
        <end position="679"/>
    </location>
</feature>
<dbReference type="PANTHER" id="PTHR30288:SF0">
    <property type="entry name" value="FLAGELLAR HOOK-ASSOCIATED PROTEIN 2"/>
    <property type="match status" value="1"/>
</dbReference>
<keyword evidence="9" id="KW-0969">Cilium</keyword>
<evidence type="ECO:0000256" key="2">
    <source>
        <dbReference type="ARBA" id="ARBA00011255"/>
    </source>
</evidence>
<dbReference type="InterPro" id="IPR040026">
    <property type="entry name" value="FliD"/>
</dbReference>
<proteinExistence type="inferred from homology"/>
<dbReference type="PANTHER" id="PTHR30288">
    <property type="entry name" value="FLAGELLAR CAP/ASSEMBLY PROTEIN FLID"/>
    <property type="match status" value="1"/>
</dbReference>
<evidence type="ECO:0000313" key="9">
    <source>
        <dbReference type="EMBL" id="MFK2825522.1"/>
    </source>
</evidence>
<evidence type="ECO:0000259" key="8">
    <source>
        <dbReference type="Pfam" id="PF07195"/>
    </source>
</evidence>
<keyword evidence="5" id="KW-0964">Secreted</keyword>
<organism evidence="9 10">
    <name type="scientific">Bacillus lumedeiriae</name>
    <dbReference type="NCBI Taxonomy" id="3058829"/>
    <lineage>
        <taxon>Bacteria</taxon>
        <taxon>Bacillati</taxon>
        <taxon>Bacillota</taxon>
        <taxon>Bacilli</taxon>
        <taxon>Bacillales</taxon>
        <taxon>Bacillaceae</taxon>
        <taxon>Bacillus</taxon>
    </lineage>
</organism>
<keyword evidence="3" id="KW-0175">Coiled coil</keyword>
<evidence type="ECO:0000256" key="5">
    <source>
        <dbReference type="RuleBase" id="RU362066"/>
    </source>
</evidence>
<comment type="subcellular location">
    <subcellularLocation>
        <location evidence="5">Secreted</location>
    </subcellularLocation>
    <subcellularLocation>
        <location evidence="5">Bacterial flagellum</location>
    </subcellularLocation>
</comment>
<feature type="region of interest" description="Disordered" evidence="6">
    <location>
        <begin position="492"/>
        <end position="519"/>
    </location>
</feature>
<reference evidence="9 10" key="1">
    <citation type="submission" date="2023-07" db="EMBL/GenBank/DDBJ databases">
        <title>Bacillus lucianemedeirus sp. nov, a new species isolated from an immunobiological production facility.</title>
        <authorList>
            <person name="Costa L.V."/>
            <person name="Miranda R.V.S.L."/>
            <person name="Brandao M.L.L."/>
            <person name="Reis C.M.F."/>
            <person name="Frazao A.M."/>
            <person name="Cruz F.V."/>
            <person name="Baio P.V.P."/>
            <person name="Veras J.F.C."/>
            <person name="Ramos J.N."/>
            <person name="Vieira V."/>
        </authorList>
    </citation>
    <scope>NUCLEOTIDE SEQUENCE [LARGE SCALE GENOMIC DNA]</scope>
    <source>
        <strain evidence="9 10">B190/17</strain>
    </source>
</reference>
<comment type="subunit">
    <text evidence="2 5">Homopentamer.</text>
</comment>
<protein>
    <recommendedName>
        <fullName evidence="5">Flagellar hook-associated protein 2</fullName>
        <shortName evidence="5">HAP2</shortName>
    </recommendedName>
    <alternativeName>
        <fullName evidence="5">Flagellar cap protein</fullName>
    </alternativeName>
</protein>
<keyword evidence="9" id="KW-0282">Flagellum</keyword>
<dbReference type="InterPro" id="IPR003481">
    <property type="entry name" value="FliD_N"/>
</dbReference>
<comment type="caution">
    <text evidence="9">The sequence shown here is derived from an EMBL/GenBank/DDBJ whole genome shotgun (WGS) entry which is preliminary data.</text>
</comment>
<gene>
    <name evidence="9" type="primary">fliD</name>
    <name evidence="9" type="ORF">QYG89_07450</name>
</gene>
<comment type="function">
    <text evidence="5">Required for morphogenesis and for the elongation of the flagellar filament by facilitating polymerization of the flagellin monomers at the tip of growing filament. Forms a capping structure, which prevents flagellin subunits (transported through the central channel of the flagellum) from leaking out without polymerization at the distal end.</text>
</comment>
<evidence type="ECO:0000256" key="3">
    <source>
        <dbReference type="ARBA" id="ARBA00023054"/>
    </source>
</evidence>
<feature type="compositionally biased region" description="Basic and acidic residues" evidence="6">
    <location>
        <begin position="501"/>
        <end position="519"/>
    </location>
</feature>
<keyword evidence="10" id="KW-1185">Reference proteome</keyword>
<evidence type="ECO:0000313" key="10">
    <source>
        <dbReference type="Proteomes" id="UP001619911"/>
    </source>
</evidence>
<keyword evidence="4 5" id="KW-0975">Bacterial flagellum</keyword>
<feature type="domain" description="Flagellar hook-associated protein 2 N-terminal" evidence="7">
    <location>
        <begin position="9"/>
        <end position="105"/>
    </location>
</feature>
<dbReference type="RefSeq" id="WP_404316159.1">
    <property type="nucleotide sequence ID" value="NZ_JAUIYO010000003.1"/>
</dbReference>
<evidence type="ECO:0000259" key="7">
    <source>
        <dbReference type="Pfam" id="PF02465"/>
    </source>
</evidence>